<evidence type="ECO:0000256" key="6">
    <source>
        <dbReference type="ARBA" id="ARBA00041160"/>
    </source>
</evidence>
<feature type="domain" description="Ciliary microtubule inner protein 2A-C-like" evidence="7">
    <location>
        <begin position="20"/>
        <end position="80"/>
    </location>
</feature>
<dbReference type="Proteomes" id="UP001044222">
    <property type="component" value="Unassembled WGS sequence"/>
</dbReference>
<comment type="caution">
    <text evidence="8">The sequence shown here is derived from an EMBL/GenBank/DDBJ whole genome shotgun (WGS) entry which is preliminary data.</text>
</comment>
<keyword evidence="2" id="KW-0963">Cytoplasm</keyword>
<evidence type="ECO:0000256" key="1">
    <source>
        <dbReference type="ARBA" id="ARBA00004430"/>
    </source>
</evidence>
<organism evidence="8 9">
    <name type="scientific">Anguilla anguilla</name>
    <name type="common">European freshwater eel</name>
    <name type="synonym">Muraena anguilla</name>
    <dbReference type="NCBI Taxonomy" id="7936"/>
    <lineage>
        <taxon>Eukaryota</taxon>
        <taxon>Metazoa</taxon>
        <taxon>Chordata</taxon>
        <taxon>Craniata</taxon>
        <taxon>Vertebrata</taxon>
        <taxon>Euteleostomi</taxon>
        <taxon>Actinopterygii</taxon>
        <taxon>Neopterygii</taxon>
        <taxon>Teleostei</taxon>
        <taxon>Anguilliformes</taxon>
        <taxon>Anguillidae</taxon>
        <taxon>Anguilla</taxon>
    </lineage>
</organism>
<dbReference type="PANTHER" id="PTHR34924">
    <property type="entry name" value="UPF0573 PROTEIN C2ORF70"/>
    <property type="match status" value="1"/>
</dbReference>
<evidence type="ECO:0000256" key="3">
    <source>
        <dbReference type="ARBA" id="ARBA00023212"/>
    </source>
</evidence>
<evidence type="ECO:0000313" key="9">
    <source>
        <dbReference type="Proteomes" id="UP001044222"/>
    </source>
</evidence>
<dbReference type="PANTHER" id="PTHR34924:SF1">
    <property type="entry name" value="PROTEIN FAM166C"/>
    <property type="match status" value="1"/>
</dbReference>
<comment type="similarity">
    <text evidence="5">Belongs to the CIMIP2 family.</text>
</comment>
<evidence type="ECO:0000313" key="8">
    <source>
        <dbReference type="EMBL" id="KAG5846419.1"/>
    </source>
</evidence>
<dbReference type="GO" id="GO:0015630">
    <property type="term" value="C:microtubule cytoskeleton"/>
    <property type="evidence" value="ECO:0007669"/>
    <property type="project" value="UniProtKB-ARBA"/>
</dbReference>
<keyword evidence="4" id="KW-0966">Cell projection</keyword>
<dbReference type="EMBL" id="JAFIRN010000006">
    <property type="protein sequence ID" value="KAG5846419.1"/>
    <property type="molecule type" value="Genomic_DNA"/>
</dbReference>
<accession>A0A9D3RWQ0</accession>
<proteinExistence type="inferred from homology"/>
<evidence type="ECO:0000256" key="2">
    <source>
        <dbReference type="ARBA" id="ARBA00022490"/>
    </source>
</evidence>
<evidence type="ECO:0000256" key="5">
    <source>
        <dbReference type="ARBA" id="ARBA00035661"/>
    </source>
</evidence>
<sequence length="151" mass="16856">MSQRSVGTLSTHNNAIYVSPALMPGYGGYVPTVRFSYGDTFGNATTKHFQDYRCTATSTSTSPYSLGYMFPSIYSNNPGLAPGSACRGPDRRSYSPYWASKNVGFDRQAEFKHFDQLAHKHREHYLDTTGTRLPVPYFVTAHGHEEERAKG</sequence>
<dbReference type="InterPro" id="IPR052329">
    <property type="entry name" value="CIMIP2C"/>
</dbReference>
<dbReference type="InterPro" id="IPR018902">
    <property type="entry name" value="CMI2A-C-like_dom"/>
</dbReference>
<keyword evidence="3" id="KW-0206">Cytoskeleton</keyword>
<protein>
    <recommendedName>
        <fullName evidence="6">Ciliary microtubule inner protein 2C</fullName>
    </recommendedName>
</protein>
<evidence type="ECO:0000259" key="7">
    <source>
        <dbReference type="Pfam" id="PF10629"/>
    </source>
</evidence>
<dbReference type="AlphaFoldDB" id="A0A9D3RWQ0"/>
<dbReference type="GO" id="GO:0005930">
    <property type="term" value="C:axoneme"/>
    <property type="evidence" value="ECO:0007669"/>
    <property type="project" value="UniProtKB-SubCell"/>
</dbReference>
<evidence type="ECO:0000256" key="4">
    <source>
        <dbReference type="ARBA" id="ARBA00023273"/>
    </source>
</evidence>
<dbReference type="Pfam" id="PF10629">
    <property type="entry name" value="CMI2B-like"/>
    <property type="match status" value="1"/>
</dbReference>
<reference evidence="8" key="1">
    <citation type="submission" date="2021-01" db="EMBL/GenBank/DDBJ databases">
        <title>A chromosome-scale assembly of European eel, Anguilla anguilla.</title>
        <authorList>
            <person name="Henkel C."/>
            <person name="Jong-Raadsen S.A."/>
            <person name="Dufour S."/>
            <person name="Weltzien F.-A."/>
            <person name="Palstra A.P."/>
            <person name="Pelster B."/>
            <person name="Spaink H.P."/>
            <person name="Van Den Thillart G.E."/>
            <person name="Jansen H."/>
            <person name="Zahm M."/>
            <person name="Klopp C."/>
            <person name="Cedric C."/>
            <person name="Louis A."/>
            <person name="Berthelot C."/>
            <person name="Parey E."/>
            <person name="Roest Crollius H."/>
            <person name="Montfort J."/>
            <person name="Robinson-Rechavi M."/>
            <person name="Bucao C."/>
            <person name="Bouchez O."/>
            <person name="Gislard M."/>
            <person name="Lluch J."/>
            <person name="Milhes M."/>
            <person name="Lampietro C."/>
            <person name="Lopez Roques C."/>
            <person name="Donnadieu C."/>
            <person name="Braasch I."/>
            <person name="Desvignes T."/>
            <person name="Postlethwait J."/>
            <person name="Bobe J."/>
            <person name="Guiguen Y."/>
            <person name="Dirks R."/>
        </authorList>
    </citation>
    <scope>NUCLEOTIDE SEQUENCE</scope>
    <source>
        <strain evidence="8">Tag_6206</strain>
        <tissue evidence="8">Liver</tissue>
    </source>
</reference>
<gene>
    <name evidence="8" type="ORF">ANANG_G00114770</name>
</gene>
<keyword evidence="9" id="KW-1185">Reference proteome</keyword>
<name>A0A9D3RWQ0_ANGAN</name>
<comment type="subcellular location">
    <subcellularLocation>
        <location evidence="1">Cytoplasm</location>
        <location evidence="1">Cytoskeleton</location>
        <location evidence="1">Cilium axoneme</location>
    </subcellularLocation>
</comment>